<dbReference type="InterPro" id="IPR029024">
    <property type="entry name" value="TerB-like"/>
</dbReference>
<dbReference type="Pfam" id="PF05099">
    <property type="entry name" value="TerB"/>
    <property type="match status" value="1"/>
</dbReference>
<protein>
    <recommendedName>
        <fullName evidence="1">Co-chaperone DjlA N-terminal domain-containing protein</fullName>
    </recommendedName>
</protein>
<dbReference type="EMBL" id="UINC01000577">
    <property type="protein sequence ID" value="SUZ57758.1"/>
    <property type="molecule type" value="Genomic_DNA"/>
</dbReference>
<evidence type="ECO:0000259" key="1">
    <source>
        <dbReference type="Pfam" id="PF05099"/>
    </source>
</evidence>
<evidence type="ECO:0000313" key="2">
    <source>
        <dbReference type="EMBL" id="SUZ57758.1"/>
    </source>
</evidence>
<organism evidence="2">
    <name type="scientific">marine metagenome</name>
    <dbReference type="NCBI Taxonomy" id="408172"/>
    <lineage>
        <taxon>unclassified sequences</taxon>
        <taxon>metagenomes</taxon>
        <taxon>ecological metagenomes</taxon>
    </lineage>
</organism>
<sequence length="136" mass="15493">MSNELLNKAVTSCFAKIARVDGSIGKEEIDIINSSKILNKYKYQNVETINTKNFFNKIQTEYGKIIKEKLKKKEKDDFITELVNLIKADNKVHDHEFFLLGHIANSIGINPQEVANIINNKGLSNKSSGWFSWLFG</sequence>
<dbReference type="SUPFAM" id="SSF158682">
    <property type="entry name" value="TerB-like"/>
    <property type="match status" value="1"/>
</dbReference>
<dbReference type="AlphaFoldDB" id="A0A381NV39"/>
<feature type="domain" description="Co-chaperone DjlA N-terminal" evidence="1">
    <location>
        <begin position="8"/>
        <end position="116"/>
    </location>
</feature>
<name>A0A381NV39_9ZZZZ</name>
<dbReference type="Gene3D" id="1.10.3680.10">
    <property type="entry name" value="TerB-like"/>
    <property type="match status" value="1"/>
</dbReference>
<proteinExistence type="predicted"/>
<accession>A0A381NV39</accession>
<dbReference type="InterPro" id="IPR007791">
    <property type="entry name" value="DjlA_N"/>
</dbReference>
<reference evidence="2" key="1">
    <citation type="submission" date="2018-05" db="EMBL/GenBank/DDBJ databases">
        <authorList>
            <person name="Lanie J.A."/>
            <person name="Ng W.-L."/>
            <person name="Kazmierczak K.M."/>
            <person name="Andrzejewski T.M."/>
            <person name="Davidsen T.M."/>
            <person name="Wayne K.J."/>
            <person name="Tettelin H."/>
            <person name="Glass J.I."/>
            <person name="Rusch D."/>
            <person name="Podicherti R."/>
            <person name="Tsui H.-C.T."/>
            <person name="Winkler M.E."/>
        </authorList>
    </citation>
    <scope>NUCLEOTIDE SEQUENCE</scope>
</reference>
<gene>
    <name evidence="2" type="ORF">METZ01_LOCUS10612</name>
</gene>